<accession>A0A2N5TEV7</accession>
<name>A0A2N5TEV7_9BASI</name>
<evidence type="ECO:0000313" key="2">
    <source>
        <dbReference type="EMBL" id="PLW24030.1"/>
    </source>
</evidence>
<dbReference type="AlphaFoldDB" id="A0A2N5TEV7"/>
<organism evidence="2 3">
    <name type="scientific">Puccinia coronata f. sp. avenae</name>
    <dbReference type="NCBI Taxonomy" id="200324"/>
    <lineage>
        <taxon>Eukaryota</taxon>
        <taxon>Fungi</taxon>
        <taxon>Dikarya</taxon>
        <taxon>Basidiomycota</taxon>
        <taxon>Pucciniomycotina</taxon>
        <taxon>Pucciniomycetes</taxon>
        <taxon>Pucciniales</taxon>
        <taxon>Pucciniaceae</taxon>
        <taxon>Puccinia</taxon>
    </lineage>
</organism>
<protein>
    <submittedName>
        <fullName evidence="2">Uncharacterized protein</fullName>
    </submittedName>
</protein>
<gene>
    <name evidence="2" type="ORF">PCASD_14924</name>
</gene>
<feature type="compositionally biased region" description="Basic and acidic residues" evidence="1">
    <location>
        <begin position="14"/>
        <end position="36"/>
    </location>
</feature>
<dbReference type="EMBL" id="PGCI01000618">
    <property type="protein sequence ID" value="PLW24030.1"/>
    <property type="molecule type" value="Genomic_DNA"/>
</dbReference>
<evidence type="ECO:0000313" key="3">
    <source>
        <dbReference type="Proteomes" id="UP000235392"/>
    </source>
</evidence>
<feature type="region of interest" description="Disordered" evidence="1">
    <location>
        <begin position="1"/>
        <end position="36"/>
    </location>
</feature>
<comment type="caution">
    <text evidence="2">The sequence shown here is derived from an EMBL/GenBank/DDBJ whole genome shotgun (WGS) entry which is preliminary data.</text>
</comment>
<reference evidence="2 3" key="1">
    <citation type="submission" date="2017-11" db="EMBL/GenBank/DDBJ databases">
        <title>De novo assembly and phasing of dikaryotic genomes from two isolates of Puccinia coronata f. sp. avenae, the causal agent of oat crown rust.</title>
        <authorList>
            <person name="Miller M.E."/>
            <person name="Zhang Y."/>
            <person name="Omidvar V."/>
            <person name="Sperschneider J."/>
            <person name="Schwessinger B."/>
            <person name="Raley C."/>
            <person name="Palmer J.M."/>
            <person name="Garnica D."/>
            <person name="Upadhyaya N."/>
            <person name="Rathjen J."/>
            <person name="Taylor J.M."/>
            <person name="Park R.F."/>
            <person name="Dodds P.N."/>
            <person name="Hirsch C.D."/>
            <person name="Kianian S.F."/>
            <person name="Figueroa M."/>
        </authorList>
    </citation>
    <scope>NUCLEOTIDE SEQUENCE [LARGE SCALE GENOMIC DNA]</scope>
    <source>
        <strain evidence="2">12SD80</strain>
    </source>
</reference>
<proteinExistence type="predicted"/>
<sequence>MRISQTHTLQSWDVSDRINHTDGHVSPDHPQRRSCQDRISHNTIGAPGDRCVLFTGALGKQVCAWLRPELLASTCTPSCREPLVSRCARKMEAVHSR</sequence>
<feature type="compositionally biased region" description="Polar residues" evidence="1">
    <location>
        <begin position="1"/>
        <end position="13"/>
    </location>
</feature>
<evidence type="ECO:0000256" key="1">
    <source>
        <dbReference type="SAM" id="MobiDB-lite"/>
    </source>
</evidence>
<dbReference type="Proteomes" id="UP000235392">
    <property type="component" value="Unassembled WGS sequence"/>
</dbReference>